<feature type="transmembrane region" description="Helical" evidence="1">
    <location>
        <begin position="104"/>
        <end position="129"/>
    </location>
</feature>
<name>A0A233SAY2_STRDA</name>
<dbReference type="GO" id="GO:0016020">
    <property type="term" value="C:membrane"/>
    <property type="evidence" value="ECO:0007669"/>
    <property type="project" value="TreeGrafter"/>
</dbReference>
<evidence type="ECO:0000256" key="1">
    <source>
        <dbReference type="SAM" id="Phobius"/>
    </source>
</evidence>
<evidence type="ECO:0000313" key="3">
    <source>
        <dbReference type="EMBL" id="OXY92818.1"/>
    </source>
</evidence>
<dbReference type="AlphaFoldDB" id="A0A233SAY2"/>
<dbReference type="PANTHER" id="PTHR23028:SF53">
    <property type="entry name" value="ACYL_TRANSF_3 DOMAIN-CONTAINING PROTEIN"/>
    <property type="match status" value="1"/>
</dbReference>
<dbReference type="InterPro" id="IPR050879">
    <property type="entry name" value="Acyltransferase_3"/>
</dbReference>
<keyword evidence="4" id="KW-1185">Reference proteome</keyword>
<accession>A0A233SAY2</accession>
<feature type="transmembrane region" description="Helical" evidence="1">
    <location>
        <begin position="295"/>
        <end position="313"/>
    </location>
</feature>
<dbReference type="EMBL" id="MCGQ01000022">
    <property type="protein sequence ID" value="OXY92818.1"/>
    <property type="molecule type" value="Genomic_DNA"/>
</dbReference>
<dbReference type="PANTHER" id="PTHR23028">
    <property type="entry name" value="ACETYLTRANSFERASE"/>
    <property type="match status" value="1"/>
</dbReference>
<feature type="transmembrane region" description="Helical" evidence="1">
    <location>
        <begin position="206"/>
        <end position="228"/>
    </location>
</feature>
<dbReference type="RefSeq" id="WP_167444265.1">
    <property type="nucleotide sequence ID" value="NZ_MCGQ01000022.1"/>
</dbReference>
<dbReference type="GO" id="GO:0016747">
    <property type="term" value="F:acyltransferase activity, transferring groups other than amino-acyl groups"/>
    <property type="evidence" value="ECO:0007669"/>
    <property type="project" value="InterPro"/>
</dbReference>
<sequence>MSAVEVTDRSDRPARTQADGSRLPSLTGLRFVAAFLVFCFHISISGLLAPSSTQHAFARTAGAGAVGVSFFFVLSGFVLTWSARLGDTARAFWRRRAAKIYPNYFVAFVISVAGLYATGHAVGFLVGAANLGLVQAWWPDPGVYFGANSVSWSLACEAFFYALFPALLPVLSRIRPERLWASATVCVAAVFAVPVVAMLLPAERHYWFVYIFPPVRLLEFVLGMLMALIVKSGRWPRIPVWSVAVLLVVAYAVTPYFPPDAETSAVTVIPFALLIPAVAVADVEGKRSVWRSRSAVWLGEVSFAFYLIHQSVIVDLMRGLDAQGSAPAKAWTLTVGALALSVALAGLMHRFVEVPVMRRLGRRKTRP</sequence>
<gene>
    <name evidence="3" type="ORF">BEK98_25390</name>
</gene>
<keyword evidence="1" id="KW-0812">Transmembrane</keyword>
<dbReference type="GO" id="GO:0009103">
    <property type="term" value="P:lipopolysaccharide biosynthetic process"/>
    <property type="evidence" value="ECO:0007669"/>
    <property type="project" value="TreeGrafter"/>
</dbReference>
<evidence type="ECO:0000259" key="2">
    <source>
        <dbReference type="Pfam" id="PF01757"/>
    </source>
</evidence>
<feature type="transmembrane region" description="Helical" evidence="1">
    <location>
        <begin position="240"/>
        <end position="258"/>
    </location>
</feature>
<feature type="domain" description="Acyltransferase 3" evidence="2">
    <location>
        <begin position="25"/>
        <end position="347"/>
    </location>
</feature>
<organism evidence="3 4">
    <name type="scientific">Streptomyces diastatochromogenes</name>
    <dbReference type="NCBI Taxonomy" id="42236"/>
    <lineage>
        <taxon>Bacteria</taxon>
        <taxon>Bacillati</taxon>
        <taxon>Actinomycetota</taxon>
        <taxon>Actinomycetes</taxon>
        <taxon>Kitasatosporales</taxon>
        <taxon>Streptomycetaceae</taxon>
        <taxon>Streptomyces</taxon>
    </lineage>
</organism>
<comment type="caution">
    <text evidence="3">The sequence shown here is derived from an EMBL/GenBank/DDBJ whole genome shotgun (WGS) entry which is preliminary data.</text>
</comment>
<proteinExistence type="predicted"/>
<feature type="transmembrane region" description="Helical" evidence="1">
    <location>
        <begin position="149"/>
        <end position="172"/>
    </location>
</feature>
<feature type="transmembrane region" description="Helical" evidence="1">
    <location>
        <begin position="179"/>
        <end position="200"/>
    </location>
</feature>
<feature type="transmembrane region" description="Helical" evidence="1">
    <location>
        <begin position="31"/>
        <end position="49"/>
    </location>
</feature>
<dbReference type="InterPro" id="IPR002656">
    <property type="entry name" value="Acyl_transf_3_dom"/>
</dbReference>
<evidence type="ECO:0000313" key="4">
    <source>
        <dbReference type="Proteomes" id="UP000215483"/>
    </source>
</evidence>
<keyword evidence="1" id="KW-1133">Transmembrane helix</keyword>
<feature type="transmembrane region" description="Helical" evidence="1">
    <location>
        <begin position="264"/>
        <end position="283"/>
    </location>
</feature>
<feature type="transmembrane region" description="Helical" evidence="1">
    <location>
        <begin position="61"/>
        <end position="83"/>
    </location>
</feature>
<feature type="transmembrane region" description="Helical" evidence="1">
    <location>
        <begin position="333"/>
        <end position="352"/>
    </location>
</feature>
<dbReference type="Proteomes" id="UP000215483">
    <property type="component" value="Unassembled WGS sequence"/>
</dbReference>
<reference evidence="3 4" key="1">
    <citation type="submission" date="2016-07" db="EMBL/GenBank/DDBJ databases">
        <title>Draft genome of Streptomyces diastatochromogenes.</title>
        <authorList>
            <person name="Podduturi R."/>
            <person name="Lukassen M.B."/>
            <person name="Clausen N."/>
            <person name="Nielsen J.L."/>
            <person name="Jorgensen N.O."/>
        </authorList>
    </citation>
    <scope>NUCLEOTIDE SEQUENCE [LARGE SCALE GENOMIC DNA]</scope>
    <source>
        <strain evidence="3 4">DSM 40608</strain>
    </source>
</reference>
<protein>
    <recommendedName>
        <fullName evidence="2">Acyltransferase 3 domain-containing protein</fullName>
    </recommendedName>
</protein>
<dbReference type="Pfam" id="PF01757">
    <property type="entry name" value="Acyl_transf_3"/>
    <property type="match status" value="1"/>
</dbReference>
<keyword evidence="1" id="KW-0472">Membrane</keyword>